<feature type="binding site" evidence="10 12">
    <location>
        <begin position="143"/>
        <end position="144"/>
    </location>
    <ligand>
        <name>L-glutamine</name>
        <dbReference type="ChEBI" id="CHEBI:58359"/>
    </ligand>
</feature>
<feature type="binding site" evidence="10 12">
    <location>
        <begin position="55"/>
        <end position="57"/>
    </location>
    <ligand>
        <name>L-glutamine</name>
        <dbReference type="ChEBI" id="CHEBI:58359"/>
    </ligand>
</feature>
<organism evidence="13 14">
    <name type="scientific">Selenomonas bovis</name>
    <dbReference type="NCBI Taxonomy" id="416586"/>
    <lineage>
        <taxon>Bacteria</taxon>
        <taxon>Bacillati</taxon>
        <taxon>Bacillota</taxon>
        <taxon>Negativicutes</taxon>
        <taxon>Selenomonadales</taxon>
        <taxon>Selenomonadaceae</taxon>
        <taxon>Selenomonas</taxon>
    </lineage>
</organism>
<evidence type="ECO:0000256" key="10">
    <source>
        <dbReference type="HAMAP-Rule" id="MF_01615"/>
    </source>
</evidence>
<keyword evidence="4 10" id="KW-0315">Glutamine amidotransferase</keyword>
<accession>A0A848B3C1</accession>
<evidence type="ECO:0000313" key="14">
    <source>
        <dbReference type="Proteomes" id="UP000543804"/>
    </source>
</evidence>
<dbReference type="Gene3D" id="3.40.50.880">
    <property type="match status" value="1"/>
</dbReference>
<dbReference type="Pfam" id="PF01174">
    <property type="entry name" value="SNO"/>
    <property type="match status" value="1"/>
</dbReference>
<dbReference type="GO" id="GO:0008614">
    <property type="term" value="P:pyridoxine metabolic process"/>
    <property type="evidence" value="ECO:0007669"/>
    <property type="project" value="TreeGrafter"/>
</dbReference>
<comment type="catalytic activity">
    <reaction evidence="7 10">
        <text>L-glutamine + H2O = L-glutamate + NH4(+)</text>
        <dbReference type="Rhea" id="RHEA:15889"/>
        <dbReference type="ChEBI" id="CHEBI:15377"/>
        <dbReference type="ChEBI" id="CHEBI:28938"/>
        <dbReference type="ChEBI" id="CHEBI:29985"/>
        <dbReference type="ChEBI" id="CHEBI:58359"/>
        <dbReference type="EC" id="3.5.1.2"/>
    </reaction>
</comment>
<dbReference type="PIRSF" id="PIRSF005639">
    <property type="entry name" value="Glut_amidoT_SNO"/>
    <property type="match status" value="1"/>
</dbReference>
<evidence type="ECO:0000256" key="4">
    <source>
        <dbReference type="ARBA" id="ARBA00022962"/>
    </source>
</evidence>
<keyword evidence="5 10" id="KW-0456">Lyase</keyword>
<dbReference type="Proteomes" id="UP000543804">
    <property type="component" value="Unassembled WGS sequence"/>
</dbReference>
<comment type="caution">
    <text evidence="13">The sequence shown here is derived from an EMBL/GenBank/DDBJ whole genome shotgun (WGS) entry which is preliminary data.</text>
</comment>
<dbReference type="FunFam" id="3.40.50.880:FF:000010">
    <property type="entry name" value="uncharacterized protein LOC100176842 isoform X2"/>
    <property type="match status" value="1"/>
</dbReference>
<evidence type="ECO:0000256" key="9">
    <source>
        <dbReference type="ARBA" id="ARBA00064749"/>
    </source>
</evidence>
<dbReference type="RefSeq" id="WP_170077291.1">
    <property type="nucleotide sequence ID" value="NZ_JABAFA010000009.1"/>
</dbReference>
<dbReference type="GO" id="GO:0004359">
    <property type="term" value="F:glutaminase activity"/>
    <property type="evidence" value="ECO:0007669"/>
    <property type="project" value="UniProtKB-UniRule"/>
</dbReference>
<feature type="active site" description="Charge relay system" evidence="10 11">
    <location>
        <position position="179"/>
    </location>
</feature>
<dbReference type="PROSITE" id="PS51130">
    <property type="entry name" value="PDXT_SNO_2"/>
    <property type="match status" value="1"/>
</dbReference>
<comment type="pathway">
    <text evidence="10">Cofactor biosynthesis; pyridoxal 5'-phosphate biosynthesis.</text>
</comment>
<dbReference type="GO" id="GO:0042823">
    <property type="term" value="P:pyridoxal phosphate biosynthetic process"/>
    <property type="evidence" value="ECO:0007669"/>
    <property type="project" value="UniProtKB-UniRule"/>
</dbReference>
<dbReference type="UniPathway" id="UPA00245"/>
<dbReference type="HAMAP" id="MF_01615">
    <property type="entry name" value="PdxT"/>
    <property type="match status" value="1"/>
</dbReference>
<dbReference type="AlphaFoldDB" id="A0A848B3C1"/>
<evidence type="ECO:0000256" key="11">
    <source>
        <dbReference type="PIRSR" id="PIRSR005639-1"/>
    </source>
</evidence>
<name>A0A848B3C1_9FIRM</name>
<evidence type="ECO:0000256" key="12">
    <source>
        <dbReference type="PIRSR" id="PIRSR005639-2"/>
    </source>
</evidence>
<dbReference type="PROSITE" id="PS01236">
    <property type="entry name" value="PDXT_SNO_1"/>
    <property type="match status" value="1"/>
</dbReference>
<comment type="function">
    <text evidence="8 10">Catalyzes the hydrolysis of glutamine to glutamate and ammonia as part of the biosynthesis of pyridoxal 5'-phosphate. The resulting ammonia molecule is channeled to the active site of PdxS.</text>
</comment>
<evidence type="ECO:0000256" key="2">
    <source>
        <dbReference type="ARBA" id="ARBA00022801"/>
    </source>
</evidence>
<dbReference type="PROSITE" id="PS51273">
    <property type="entry name" value="GATASE_TYPE_1"/>
    <property type="match status" value="1"/>
</dbReference>
<evidence type="ECO:0000256" key="8">
    <source>
        <dbReference type="ARBA" id="ARBA00054599"/>
    </source>
</evidence>
<dbReference type="PANTHER" id="PTHR31559:SF0">
    <property type="entry name" value="PYRIDOXAL 5'-PHOSPHATE SYNTHASE SUBUNIT SNO1-RELATED"/>
    <property type="match status" value="1"/>
</dbReference>
<dbReference type="GO" id="GO:0036381">
    <property type="term" value="F:pyridoxal 5'-phosphate synthase (glutamine hydrolysing) activity"/>
    <property type="evidence" value="ECO:0007669"/>
    <property type="project" value="UniProtKB-UniRule"/>
</dbReference>
<comment type="similarity">
    <text evidence="1 10">Belongs to the glutaminase PdxT/SNO family.</text>
</comment>
<evidence type="ECO:0000256" key="1">
    <source>
        <dbReference type="ARBA" id="ARBA00008345"/>
    </source>
</evidence>
<proteinExistence type="inferred from homology"/>
<evidence type="ECO:0000256" key="6">
    <source>
        <dbReference type="ARBA" id="ARBA00047992"/>
    </source>
</evidence>
<dbReference type="EMBL" id="JABAFA010000009">
    <property type="protein sequence ID" value="NMD98690.1"/>
    <property type="molecule type" value="Genomic_DNA"/>
</dbReference>
<sequence>MSAQAAKKPQIGVLALQGAFIEHEKMLQSLGATCHELREKSDLAAPLDGLVLPGGESTTQKKLLSDLGMYEPLREKIADGLPVLATCAGLILLARSATRDKCPYPSFGTLPVRVRRNAYGRQLGSFSTKGEIKGLGDFPMRFIRAPFIEEAAPEVDVLARVDGNIVAVRYGQQIGLAFHPELGTDTRLHAAFLSMIAS</sequence>
<reference evidence="13 14" key="1">
    <citation type="submission" date="2020-04" db="EMBL/GenBank/DDBJ databases">
        <authorList>
            <person name="Hitch T.C.A."/>
            <person name="Wylensek D."/>
            <person name="Clavel T."/>
        </authorList>
    </citation>
    <scope>NUCLEOTIDE SEQUENCE [LARGE SCALE GENOMIC DNA]</scope>
    <source>
        <strain evidence="13 14">PG-130-P53-12</strain>
    </source>
</reference>
<protein>
    <recommendedName>
        <fullName evidence="10">Pyridoxal 5'-phosphate synthase subunit PdxT</fullName>
        <ecNumber evidence="10">4.3.3.6</ecNumber>
    </recommendedName>
    <alternativeName>
        <fullName evidence="10">Pdx2</fullName>
    </alternativeName>
    <alternativeName>
        <fullName evidence="10">Pyridoxal 5'-phosphate synthase glutaminase subunit</fullName>
        <ecNumber evidence="10">3.5.1.2</ecNumber>
    </alternativeName>
</protein>
<dbReference type="CDD" id="cd01749">
    <property type="entry name" value="GATase1_PB"/>
    <property type="match status" value="1"/>
</dbReference>
<dbReference type="PANTHER" id="PTHR31559">
    <property type="entry name" value="PYRIDOXAL 5'-PHOSPHATE SYNTHASE SUBUNIT SNO"/>
    <property type="match status" value="1"/>
</dbReference>
<comment type="subunit">
    <text evidence="9 10">In the presence of PdxS, forms a dodecamer of heterodimers. Only shows activity in the heterodimer.</text>
</comment>
<dbReference type="InterPro" id="IPR002161">
    <property type="entry name" value="PdxT/SNO"/>
</dbReference>
<dbReference type="InterPro" id="IPR021196">
    <property type="entry name" value="PdxT/SNO_CS"/>
</dbReference>
<comment type="catalytic activity">
    <reaction evidence="6 10">
        <text>aldehydo-D-ribose 5-phosphate + D-glyceraldehyde 3-phosphate + L-glutamine = pyridoxal 5'-phosphate + L-glutamate + phosphate + 3 H2O + H(+)</text>
        <dbReference type="Rhea" id="RHEA:31507"/>
        <dbReference type="ChEBI" id="CHEBI:15377"/>
        <dbReference type="ChEBI" id="CHEBI:15378"/>
        <dbReference type="ChEBI" id="CHEBI:29985"/>
        <dbReference type="ChEBI" id="CHEBI:43474"/>
        <dbReference type="ChEBI" id="CHEBI:58273"/>
        <dbReference type="ChEBI" id="CHEBI:58359"/>
        <dbReference type="ChEBI" id="CHEBI:59776"/>
        <dbReference type="ChEBI" id="CHEBI:597326"/>
        <dbReference type="EC" id="4.3.3.6"/>
    </reaction>
</comment>
<evidence type="ECO:0000313" key="13">
    <source>
        <dbReference type="EMBL" id="NMD98690.1"/>
    </source>
</evidence>
<keyword evidence="14" id="KW-1185">Reference proteome</keyword>
<evidence type="ECO:0000256" key="5">
    <source>
        <dbReference type="ARBA" id="ARBA00023239"/>
    </source>
</evidence>
<dbReference type="GO" id="GO:1903600">
    <property type="term" value="C:glutaminase complex"/>
    <property type="evidence" value="ECO:0007669"/>
    <property type="project" value="TreeGrafter"/>
</dbReference>
<keyword evidence="3 10" id="KW-0663">Pyridoxal phosphate</keyword>
<dbReference type="EC" id="3.5.1.2" evidence="10"/>
<dbReference type="InterPro" id="IPR029062">
    <property type="entry name" value="Class_I_gatase-like"/>
</dbReference>
<evidence type="ECO:0000256" key="3">
    <source>
        <dbReference type="ARBA" id="ARBA00022898"/>
    </source>
</evidence>
<keyword evidence="2 10" id="KW-0378">Hydrolase</keyword>
<gene>
    <name evidence="10 13" type="primary">pdxT</name>
    <name evidence="13" type="ORF">HF878_04220</name>
</gene>
<dbReference type="SUPFAM" id="SSF52317">
    <property type="entry name" value="Class I glutamine amidotransferase-like"/>
    <property type="match status" value="1"/>
</dbReference>
<feature type="active site" description="Charge relay system" evidence="10 11">
    <location>
        <position position="181"/>
    </location>
</feature>
<dbReference type="GO" id="GO:0006543">
    <property type="term" value="P:L-glutamine catabolic process"/>
    <property type="evidence" value="ECO:0007669"/>
    <property type="project" value="UniProtKB-UniRule"/>
</dbReference>
<feature type="binding site" evidence="10 12">
    <location>
        <position position="116"/>
    </location>
    <ligand>
        <name>L-glutamine</name>
        <dbReference type="ChEBI" id="CHEBI:58359"/>
    </ligand>
</feature>
<evidence type="ECO:0000256" key="7">
    <source>
        <dbReference type="ARBA" id="ARBA00049534"/>
    </source>
</evidence>
<dbReference type="GO" id="GO:0005829">
    <property type="term" value="C:cytosol"/>
    <property type="evidence" value="ECO:0007669"/>
    <property type="project" value="TreeGrafter"/>
</dbReference>
<dbReference type="NCBIfam" id="TIGR03800">
    <property type="entry name" value="PLP_synth_Pdx2"/>
    <property type="match status" value="1"/>
</dbReference>
<dbReference type="EC" id="4.3.3.6" evidence="10"/>
<feature type="active site" description="Nucleophile" evidence="10 11">
    <location>
        <position position="87"/>
    </location>
</feature>